<comment type="caution">
    <text evidence="2">The sequence shown here is derived from an EMBL/GenBank/DDBJ whole genome shotgun (WGS) entry which is preliminary data.</text>
</comment>
<keyword evidence="3" id="KW-1185">Reference proteome</keyword>
<dbReference type="EMBL" id="UYJE01002026">
    <property type="protein sequence ID" value="VDI07220.1"/>
    <property type="molecule type" value="Genomic_DNA"/>
</dbReference>
<name>A0A8B6CNX3_MYTGA</name>
<organism evidence="2 3">
    <name type="scientific">Mytilus galloprovincialis</name>
    <name type="common">Mediterranean mussel</name>
    <dbReference type="NCBI Taxonomy" id="29158"/>
    <lineage>
        <taxon>Eukaryota</taxon>
        <taxon>Metazoa</taxon>
        <taxon>Spiralia</taxon>
        <taxon>Lophotrochozoa</taxon>
        <taxon>Mollusca</taxon>
        <taxon>Bivalvia</taxon>
        <taxon>Autobranchia</taxon>
        <taxon>Pteriomorphia</taxon>
        <taxon>Mytilida</taxon>
        <taxon>Mytiloidea</taxon>
        <taxon>Mytilidae</taxon>
        <taxon>Mytilinae</taxon>
        <taxon>Mytilus</taxon>
    </lineage>
</organism>
<accession>A0A8B6CNX3</accession>
<dbReference type="Proteomes" id="UP000596742">
    <property type="component" value="Unassembled WGS sequence"/>
</dbReference>
<proteinExistence type="predicted"/>
<reference evidence="2" key="1">
    <citation type="submission" date="2018-11" db="EMBL/GenBank/DDBJ databases">
        <authorList>
            <person name="Alioto T."/>
            <person name="Alioto T."/>
        </authorList>
    </citation>
    <scope>NUCLEOTIDE SEQUENCE</scope>
</reference>
<evidence type="ECO:0000256" key="1">
    <source>
        <dbReference type="SAM" id="MobiDB-lite"/>
    </source>
</evidence>
<protein>
    <submittedName>
        <fullName evidence="2">Uncharacterized protein</fullName>
    </submittedName>
</protein>
<dbReference type="AlphaFoldDB" id="A0A8B6CNX3"/>
<evidence type="ECO:0000313" key="2">
    <source>
        <dbReference type="EMBL" id="VDI07220.1"/>
    </source>
</evidence>
<feature type="compositionally biased region" description="Acidic residues" evidence="1">
    <location>
        <begin position="37"/>
        <end position="52"/>
    </location>
</feature>
<dbReference type="OrthoDB" id="6203755at2759"/>
<sequence length="100" mass="11548">MCATPFWQSTHREIWSDGEETIQEANHSDDSLPVTQGEDEHEEQPTEVEQLDEAEEIERIEPTVHKEDGIETTCVVSTIHDEGTIETRFKNRNVLSYFCI</sequence>
<gene>
    <name evidence="2" type="ORF">MGAL_10B033541</name>
</gene>
<evidence type="ECO:0000313" key="3">
    <source>
        <dbReference type="Proteomes" id="UP000596742"/>
    </source>
</evidence>
<feature type="region of interest" description="Disordered" evidence="1">
    <location>
        <begin position="25"/>
        <end position="52"/>
    </location>
</feature>